<comment type="caution">
    <text evidence="5">The sequence shown here is derived from an EMBL/GenBank/DDBJ whole genome shotgun (WGS) entry which is preliminary data.</text>
</comment>
<evidence type="ECO:0000313" key="6">
    <source>
        <dbReference type="Proteomes" id="UP001208017"/>
    </source>
</evidence>
<feature type="transmembrane region" description="Helical" evidence="3">
    <location>
        <begin position="277"/>
        <end position="297"/>
    </location>
</feature>
<feature type="transmembrane region" description="Helical" evidence="3">
    <location>
        <begin position="140"/>
        <end position="160"/>
    </location>
</feature>
<feature type="transmembrane region" description="Helical" evidence="3">
    <location>
        <begin position="309"/>
        <end position="330"/>
    </location>
</feature>
<feature type="transmembrane region" description="Helical" evidence="3">
    <location>
        <begin position="431"/>
        <end position="453"/>
    </location>
</feature>
<feature type="transmembrane region" description="Helical" evidence="3">
    <location>
        <begin position="108"/>
        <end position="128"/>
    </location>
</feature>
<keyword evidence="3" id="KW-0472">Membrane</keyword>
<sequence length="476" mass="53629">MAQSAATTHVPARDPYASATVKMLIYTSVFWLLLSMVLGLIVALKSINPDFLTGNRFLQTYLSYGRLRPVHVNTAVIGWMTSAFFGAMTYGVPALCKTKLWSEKLGMFTAVYWMLNYLFGAMAIAAGYQTGVEYAEMPLLFDIGVVICVASLWTNLFMTVKNRKERVLYVSLWYWLGSVTFLAIVYIVGNIPAGWMGPGMAQANYYYYYMHNIIGLWLTPVGVGLLYYLMPKLVDRPIYSHKLSLIGFWTIAAFYVWNGPHHLINGPIPLWLMKAGIIPSLLLLIPVWSVLANVIGTMKGVWYKVSENVSLKFLMTGALFYGLACIQGPFQALMGPHAILHYTYWTVGHAHMPLFGGFSLVLFSGIYYMFPRLTGRHLYSRAMMNWHYWLSVLGFVIFGFAMWTAGVIQGFEWMDGKQLGASFLQVMESLHVFLIGRAVGGSLMFLGQIFFAWNLIKSARSGKPIEQTEDPMLLAR</sequence>
<dbReference type="InterPro" id="IPR000883">
    <property type="entry name" value="Cyt_C_Oxase_1"/>
</dbReference>
<accession>A0ABT3X5R8</accession>
<dbReference type="InterPro" id="IPR036927">
    <property type="entry name" value="Cyt_c_oxase-like_su1_sf"/>
</dbReference>
<dbReference type="PANTHER" id="PTHR10422:SF29">
    <property type="entry name" value="CYTOCHROME C OXIDASE SUBUNIT 1 HOMOLOG, BACTEROID"/>
    <property type="match status" value="1"/>
</dbReference>
<dbReference type="EMBL" id="JAPMLT010000010">
    <property type="protein sequence ID" value="MCX7571298.1"/>
    <property type="molecule type" value="Genomic_DNA"/>
</dbReference>
<dbReference type="Proteomes" id="UP001208017">
    <property type="component" value="Unassembled WGS sequence"/>
</dbReference>
<gene>
    <name evidence="5" type="ORF">OS242_15200</name>
</gene>
<keyword evidence="3" id="KW-0812">Transmembrane</keyword>
<evidence type="ECO:0000256" key="3">
    <source>
        <dbReference type="SAM" id="Phobius"/>
    </source>
</evidence>
<dbReference type="Gene3D" id="1.20.210.10">
    <property type="entry name" value="Cytochrome c oxidase-like, subunit I domain"/>
    <property type="match status" value="1"/>
</dbReference>
<feature type="transmembrane region" description="Helical" evidence="3">
    <location>
        <begin position="350"/>
        <end position="370"/>
    </location>
</feature>
<dbReference type="SUPFAM" id="SSF81442">
    <property type="entry name" value="Cytochrome c oxidase subunit I-like"/>
    <property type="match status" value="1"/>
</dbReference>
<keyword evidence="3" id="KW-1133">Transmembrane helix</keyword>
<proteinExistence type="predicted"/>
<organism evidence="5 6">
    <name type="scientific">Tumebacillus lacus</name>
    <dbReference type="NCBI Taxonomy" id="2995335"/>
    <lineage>
        <taxon>Bacteria</taxon>
        <taxon>Bacillati</taxon>
        <taxon>Bacillota</taxon>
        <taxon>Bacilli</taxon>
        <taxon>Bacillales</taxon>
        <taxon>Alicyclobacillaceae</taxon>
        <taxon>Tumebacillus</taxon>
    </lineage>
</organism>
<name>A0ABT3X5R8_9BACL</name>
<dbReference type="Pfam" id="PF00115">
    <property type="entry name" value="COX1"/>
    <property type="match status" value="1"/>
</dbReference>
<feature type="domain" description="Cytochrome oxidase subunit I profile" evidence="4">
    <location>
        <begin position="176"/>
        <end position="476"/>
    </location>
</feature>
<evidence type="ECO:0000256" key="1">
    <source>
        <dbReference type="ARBA" id="ARBA00022660"/>
    </source>
</evidence>
<keyword evidence="6" id="KW-1185">Reference proteome</keyword>
<evidence type="ECO:0000256" key="2">
    <source>
        <dbReference type="ARBA" id="ARBA00022982"/>
    </source>
</evidence>
<feature type="transmembrane region" description="Helical" evidence="3">
    <location>
        <begin position="76"/>
        <end position="96"/>
    </location>
</feature>
<evidence type="ECO:0000259" key="4">
    <source>
        <dbReference type="PROSITE" id="PS50855"/>
    </source>
</evidence>
<protein>
    <submittedName>
        <fullName evidence="5">Cbb3-type cytochrome c oxidase subunit I</fullName>
    </submittedName>
</protein>
<dbReference type="InterPro" id="IPR023616">
    <property type="entry name" value="Cyt_c_oxase-like_su1_dom"/>
</dbReference>
<feature type="transmembrane region" description="Helical" evidence="3">
    <location>
        <begin position="167"/>
        <end position="188"/>
    </location>
</feature>
<feature type="transmembrane region" description="Helical" evidence="3">
    <location>
        <begin position="241"/>
        <end position="257"/>
    </location>
</feature>
<keyword evidence="2" id="KW-0249">Electron transport</keyword>
<feature type="transmembrane region" description="Helical" evidence="3">
    <location>
        <begin position="208"/>
        <end position="229"/>
    </location>
</feature>
<dbReference type="PANTHER" id="PTHR10422">
    <property type="entry name" value="CYTOCHROME C OXIDASE SUBUNIT 1"/>
    <property type="match status" value="1"/>
</dbReference>
<dbReference type="PROSITE" id="PS50855">
    <property type="entry name" value="COX1"/>
    <property type="match status" value="1"/>
</dbReference>
<keyword evidence="1" id="KW-0679">Respiratory chain</keyword>
<feature type="transmembrane region" description="Helical" evidence="3">
    <location>
        <begin position="390"/>
        <end position="411"/>
    </location>
</feature>
<keyword evidence="1" id="KW-0813">Transport</keyword>
<dbReference type="RefSeq" id="WP_267152547.1">
    <property type="nucleotide sequence ID" value="NZ_JAPMLT010000010.1"/>
</dbReference>
<evidence type="ECO:0000313" key="5">
    <source>
        <dbReference type="EMBL" id="MCX7571298.1"/>
    </source>
</evidence>
<feature type="transmembrane region" description="Helical" evidence="3">
    <location>
        <begin position="23"/>
        <end position="44"/>
    </location>
</feature>
<reference evidence="5 6" key="1">
    <citation type="submission" date="2022-11" db="EMBL/GenBank/DDBJ databases">
        <title>Study of microbial diversity in lake waters.</title>
        <authorList>
            <person name="Zhang J."/>
        </authorList>
    </citation>
    <scope>NUCLEOTIDE SEQUENCE [LARGE SCALE GENOMIC DNA]</scope>
    <source>
        <strain evidence="5 6">DT12</strain>
    </source>
</reference>